<comment type="caution">
    <text evidence="2">The sequence shown here is derived from an EMBL/GenBank/DDBJ whole genome shotgun (WGS) entry which is preliminary data.</text>
</comment>
<gene>
    <name evidence="3" type="ORF">CTI12_AA208120</name>
    <name evidence="2" type="ORF">CTI12_AA615230</name>
</gene>
<feature type="compositionally biased region" description="Pro residues" evidence="1">
    <location>
        <begin position="138"/>
        <end position="150"/>
    </location>
</feature>
<evidence type="ECO:0000313" key="4">
    <source>
        <dbReference type="Proteomes" id="UP000245207"/>
    </source>
</evidence>
<evidence type="ECO:0000256" key="1">
    <source>
        <dbReference type="SAM" id="MobiDB-lite"/>
    </source>
</evidence>
<feature type="region of interest" description="Disordered" evidence="1">
    <location>
        <begin position="130"/>
        <end position="168"/>
    </location>
</feature>
<reference evidence="2 4" key="1">
    <citation type="journal article" date="2018" name="Mol. Plant">
        <title>The genome of Artemisia annua provides insight into the evolution of Asteraceae family and artemisinin biosynthesis.</title>
        <authorList>
            <person name="Shen Q."/>
            <person name="Zhang L."/>
            <person name="Liao Z."/>
            <person name="Wang S."/>
            <person name="Yan T."/>
            <person name="Shi P."/>
            <person name="Liu M."/>
            <person name="Fu X."/>
            <person name="Pan Q."/>
            <person name="Wang Y."/>
            <person name="Lv Z."/>
            <person name="Lu X."/>
            <person name="Zhang F."/>
            <person name="Jiang W."/>
            <person name="Ma Y."/>
            <person name="Chen M."/>
            <person name="Hao X."/>
            <person name="Li L."/>
            <person name="Tang Y."/>
            <person name="Lv G."/>
            <person name="Zhou Y."/>
            <person name="Sun X."/>
            <person name="Brodelius P.E."/>
            <person name="Rose J.K.C."/>
            <person name="Tang K."/>
        </authorList>
    </citation>
    <scope>NUCLEOTIDE SEQUENCE [LARGE SCALE GENOMIC DNA]</scope>
    <source>
        <strain evidence="4">cv. Huhao1</strain>
        <tissue evidence="2">Leaf</tissue>
    </source>
</reference>
<sequence length="168" mass="19069">MSWYVASVNYNGQAQPNYLYTLDERYEQIKGSSQYKAWFDAGRVTYDDRLKMFQINHNIDGWREWAILTYNQMRIQATVLTGTLQHGVPIQPGSQQQQQQAQVDALQNQQLQSMREMLQNLQVEIQGLRQQVSQGANRPPPNPVPFPQPIPGNQVPTYPFGGSSGTGA</sequence>
<organism evidence="2 4">
    <name type="scientific">Artemisia annua</name>
    <name type="common">Sweet wormwood</name>
    <dbReference type="NCBI Taxonomy" id="35608"/>
    <lineage>
        <taxon>Eukaryota</taxon>
        <taxon>Viridiplantae</taxon>
        <taxon>Streptophyta</taxon>
        <taxon>Embryophyta</taxon>
        <taxon>Tracheophyta</taxon>
        <taxon>Spermatophyta</taxon>
        <taxon>Magnoliopsida</taxon>
        <taxon>eudicotyledons</taxon>
        <taxon>Gunneridae</taxon>
        <taxon>Pentapetalae</taxon>
        <taxon>asterids</taxon>
        <taxon>campanulids</taxon>
        <taxon>Asterales</taxon>
        <taxon>Asteraceae</taxon>
        <taxon>Asteroideae</taxon>
        <taxon>Anthemideae</taxon>
        <taxon>Artemisiinae</taxon>
        <taxon>Artemisia</taxon>
    </lineage>
</organism>
<name>A0A2U1KDJ0_ARTAN</name>
<keyword evidence="4" id="KW-1185">Reference proteome</keyword>
<protein>
    <submittedName>
        <fullName evidence="2">Uncharacterized protein</fullName>
    </submittedName>
</protein>
<dbReference type="EMBL" id="PKPP01021389">
    <property type="protein sequence ID" value="PWA34844.1"/>
    <property type="molecule type" value="Genomic_DNA"/>
</dbReference>
<evidence type="ECO:0000313" key="2">
    <source>
        <dbReference type="EMBL" id="PWA34844.1"/>
    </source>
</evidence>
<proteinExistence type="predicted"/>
<dbReference type="AlphaFoldDB" id="A0A2U1KDJ0"/>
<accession>A0A2U1KDJ0</accession>
<dbReference type="EMBL" id="PKPP01001896">
    <property type="protein sequence ID" value="PWA79144.1"/>
    <property type="molecule type" value="Genomic_DNA"/>
</dbReference>
<evidence type="ECO:0000313" key="3">
    <source>
        <dbReference type="EMBL" id="PWA79144.1"/>
    </source>
</evidence>
<dbReference type="Proteomes" id="UP000245207">
    <property type="component" value="Unassembled WGS sequence"/>
</dbReference>